<evidence type="ECO:0000256" key="7">
    <source>
        <dbReference type="SAM" id="MobiDB-lite"/>
    </source>
</evidence>
<dbReference type="PANTHER" id="PTHR48090:SF1">
    <property type="entry name" value="PROPHAGE BACTOPRENOL GLUCOSYL TRANSFERASE HOMOLOG"/>
    <property type="match status" value="1"/>
</dbReference>
<dbReference type="InterPro" id="IPR029044">
    <property type="entry name" value="Nucleotide-diphossugar_trans"/>
</dbReference>
<feature type="transmembrane region" description="Helical" evidence="8">
    <location>
        <begin position="263"/>
        <end position="292"/>
    </location>
</feature>
<evidence type="ECO:0000256" key="5">
    <source>
        <dbReference type="ARBA" id="ARBA00022989"/>
    </source>
</evidence>
<evidence type="ECO:0000256" key="3">
    <source>
        <dbReference type="ARBA" id="ARBA00022679"/>
    </source>
</evidence>
<comment type="caution">
    <text evidence="10">The sequence shown here is derived from an EMBL/GenBank/DDBJ whole genome shotgun (WGS) entry which is preliminary data.</text>
</comment>
<sequence>MKLGADRIDVSVVVPAFNEAEGLPRFVEALDRVLAPLNVRAELVIVNDGSRDTTERVLADIARHRPDVVPVNFSRNFGKEAALAAGLAVATGECVVFMDADLQHPPEALPEMLAKWREGFDVVNGRKRRRSHEPALYRKFAAIFNGLMSHAVGGDMAGASDFKLLDRQVVNTLLQFPERNRFFRGMVTWVGYRVADVEFDVQEREIGSTKWSLGGLIRYSLGNLLAFSSLPLVAVAYVGFATVGFGTLLLIQTLYRYFTGTAAIGFTTVIAVQVMLGGMILTALGVIAIYLARMYDEQKQRPMFIIRRPRAHQPPGGGSERPPLVIAGGRDFGDGE</sequence>
<dbReference type="Gene3D" id="3.90.550.10">
    <property type="entry name" value="Spore Coat Polysaccharide Biosynthesis Protein SpsA, Chain A"/>
    <property type="match status" value="1"/>
</dbReference>
<protein>
    <submittedName>
        <fullName evidence="10">Glycosyltransferase</fullName>
    </submittedName>
</protein>
<evidence type="ECO:0000256" key="1">
    <source>
        <dbReference type="ARBA" id="ARBA00004141"/>
    </source>
</evidence>
<keyword evidence="4 8" id="KW-0812">Transmembrane</keyword>
<evidence type="ECO:0000256" key="4">
    <source>
        <dbReference type="ARBA" id="ARBA00022692"/>
    </source>
</evidence>
<gene>
    <name evidence="10" type="ORF">GCM10007933_08560</name>
</gene>
<feature type="region of interest" description="Disordered" evidence="7">
    <location>
        <begin position="309"/>
        <end position="336"/>
    </location>
</feature>
<evidence type="ECO:0000313" key="10">
    <source>
        <dbReference type="EMBL" id="GLT21404.1"/>
    </source>
</evidence>
<accession>A0ABQ6F819</accession>
<evidence type="ECO:0000256" key="2">
    <source>
        <dbReference type="ARBA" id="ARBA00022676"/>
    </source>
</evidence>
<comment type="subcellular location">
    <subcellularLocation>
        <location evidence="1">Membrane</location>
        <topology evidence="1">Multi-pass membrane protein</topology>
    </subcellularLocation>
</comment>
<evidence type="ECO:0000259" key="9">
    <source>
        <dbReference type="Pfam" id="PF00535"/>
    </source>
</evidence>
<dbReference type="Proteomes" id="UP001157167">
    <property type="component" value="Unassembled WGS sequence"/>
</dbReference>
<dbReference type="EMBL" id="BSPX01000007">
    <property type="protein sequence ID" value="GLT21404.1"/>
    <property type="molecule type" value="Genomic_DNA"/>
</dbReference>
<feature type="domain" description="Glycosyltransferase 2-like" evidence="9">
    <location>
        <begin position="11"/>
        <end position="144"/>
    </location>
</feature>
<keyword evidence="6 8" id="KW-0472">Membrane</keyword>
<dbReference type="SUPFAM" id="SSF53448">
    <property type="entry name" value="Nucleotide-diphospho-sugar transferases"/>
    <property type="match status" value="1"/>
</dbReference>
<dbReference type="InterPro" id="IPR001173">
    <property type="entry name" value="Glyco_trans_2-like"/>
</dbReference>
<evidence type="ECO:0000313" key="11">
    <source>
        <dbReference type="Proteomes" id="UP001157167"/>
    </source>
</evidence>
<dbReference type="RefSeq" id="WP_284186851.1">
    <property type="nucleotide sequence ID" value="NZ_BSPX01000007.1"/>
</dbReference>
<name>A0ABQ6F819_9RHOO</name>
<keyword evidence="11" id="KW-1185">Reference proteome</keyword>
<feature type="transmembrane region" description="Helical" evidence="8">
    <location>
        <begin position="224"/>
        <end position="251"/>
    </location>
</feature>
<dbReference type="CDD" id="cd04187">
    <property type="entry name" value="DPM1_like_bac"/>
    <property type="match status" value="1"/>
</dbReference>
<keyword evidence="2" id="KW-0328">Glycosyltransferase</keyword>
<organism evidence="10 11">
    <name type="scientific">Zoogloea oryzae</name>
    <dbReference type="NCBI Taxonomy" id="310767"/>
    <lineage>
        <taxon>Bacteria</taxon>
        <taxon>Pseudomonadati</taxon>
        <taxon>Pseudomonadota</taxon>
        <taxon>Betaproteobacteria</taxon>
        <taxon>Rhodocyclales</taxon>
        <taxon>Zoogloeaceae</taxon>
        <taxon>Zoogloea</taxon>
    </lineage>
</organism>
<keyword evidence="3" id="KW-0808">Transferase</keyword>
<reference evidence="11" key="1">
    <citation type="journal article" date="2019" name="Int. J. Syst. Evol. Microbiol.">
        <title>The Global Catalogue of Microorganisms (GCM) 10K type strain sequencing project: providing services to taxonomists for standard genome sequencing and annotation.</title>
        <authorList>
            <consortium name="The Broad Institute Genomics Platform"/>
            <consortium name="The Broad Institute Genome Sequencing Center for Infectious Disease"/>
            <person name="Wu L."/>
            <person name="Ma J."/>
        </authorList>
    </citation>
    <scope>NUCLEOTIDE SEQUENCE [LARGE SCALE GENOMIC DNA]</scope>
    <source>
        <strain evidence="11">NBRC 102407</strain>
    </source>
</reference>
<dbReference type="InterPro" id="IPR050256">
    <property type="entry name" value="Glycosyltransferase_2"/>
</dbReference>
<dbReference type="PANTHER" id="PTHR48090">
    <property type="entry name" value="UNDECAPRENYL-PHOSPHATE 4-DEOXY-4-FORMAMIDO-L-ARABINOSE TRANSFERASE-RELATED"/>
    <property type="match status" value="1"/>
</dbReference>
<proteinExistence type="predicted"/>
<keyword evidence="5 8" id="KW-1133">Transmembrane helix</keyword>
<evidence type="ECO:0000256" key="6">
    <source>
        <dbReference type="ARBA" id="ARBA00023136"/>
    </source>
</evidence>
<dbReference type="Pfam" id="PF00535">
    <property type="entry name" value="Glycos_transf_2"/>
    <property type="match status" value="1"/>
</dbReference>
<evidence type="ECO:0000256" key="8">
    <source>
        <dbReference type="SAM" id="Phobius"/>
    </source>
</evidence>